<keyword evidence="1" id="KW-0472">Membrane</keyword>
<keyword evidence="3" id="KW-1185">Reference proteome</keyword>
<feature type="transmembrane region" description="Helical" evidence="1">
    <location>
        <begin position="107"/>
        <end position="128"/>
    </location>
</feature>
<sequence>MCLDLELNKQPLGSWVNAQPLSSTSPKIYKYFNCSTILSKLGIVTLNFVGWLAFPSSLVMLNTFVYVYWSLIHLCVFLCVIVCLSFCHFKIIGFFFMLSIYEFFYKYIYYSHFPQYLACHSILLMIIFGE</sequence>
<evidence type="ECO:0000313" key="2">
    <source>
        <dbReference type="EMBL" id="KAF6366411.1"/>
    </source>
</evidence>
<protein>
    <submittedName>
        <fullName evidence="2">Uncharacterized protein</fullName>
    </submittedName>
</protein>
<keyword evidence="1" id="KW-0812">Transmembrane</keyword>
<comment type="caution">
    <text evidence="2">The sequence shown here is derived from an EMBL/GenBank/DDBJ whole genome shotgun (WGS) entry which is preliminary data.</text>
</comment>
<proteinExistence type="predicted"/>
<name>A0A7J7YWM6_PIPKU</name>
<evidence type="ECO:0000256" key="1">
    <source>
        <dbReference type="SAM" id="Phobius"/>
    </source>
</evidence>
<organism evidence="2 3">
    <name type="scientific">Pipistrellus kuhlii</name>
    <name type="common">Kuhl's pipistrelle</name>
    <dbReference type="NCBI Taxonomy" id="59472"/>
    <lineage>
        <taxon>Eukaryota</taxon>
        <taxon>Metazoa</taxon>
        <taxon>Chordata</taxon>
        <taxon>Craniata</taxon>
        <taxon>Vertebrata</taxon>
        <taxon>Euteleostomi</taxon>
        <taxon>Mammalia</taxon>
        <taxon>Eutheria</taxon>
        <taxon>Laurasiatheria</taxon>
        <taxon>Chiroptera</taxon>
        <taxon>Yangochiroptera</taxon>
        <taxon>Vespertilionidae</taxon>
        <taxon>Pipistrellus</taxon>
    </lineage>
</organism>
<gene>
    <name evidence="2" type="ORF">mPipKuh1_009830</name>
</gene>
<evidence type="ECO:0000313" key="3">
    <source>
        <dbReference type="Proteomes" id="UP000558488"/>
    </source>
</evidence>
<accession>A0A7J7YWM6</accession>
<dbReference type="EMBL" id="JACAGB010000004">
    <property type="protein sequence ID" value="KAF6366411.1"/>
    <property type="molecule type" value="Genomic_DNA"/>
</dbReference>
<dbReference type="AlphaFoldDB" id="A0A7J7YWM6"/>
<keyword evidence="1" id="KW-1133">Transmembrane helix</keyword>
<dbReference type="Proteomes" id="UP000558488">
    <property type="component" value="Unassembled WGS sequence"/>
</dbReference>
<reference evidence="2 3" key="1">
    <citation type="journal article" date="2020" name="Nature">
        <title>Six reference-quality genomes reveal evolution of bat adaptations.</title>
        <authorList>
            <person name="Jebb D."/>
            <person name="Huang Z."/>
            <person name="Pippel M."/>
            <person name="Hughes G.M."/>
            <person name="Lavrichenko K."/>
            <person name="Devanna P."/>
            <person name="Winkler S."/>
            <person name="Jermiin L.S."/>
            <person name="Skirmuntt E.C."/>
            <person name="Katzourakis A."/>
            <person name="Burkitt-Gray L."/>
            <person name="Ray D.A."/>
            <person name="Sullivan K.A.M."/>
            <person name="Roscito J.G."/>
            <person name="Kirilenko B.M."/>
            <person name="Davalos L.M."/>
            <person name="Corthals A.P."/>
            <person name="Power M.L."/>
            <person name="Jones G."/>
            <person name="Ransome R.D."/>
            <person name="Dechmann D.K.N."/>
            <person name="Locatelli A.G."/>
            <person name="Puechmaille S.J."/>
            <person name="Fedrigo O."/>
            <person name="Jarvis E.D."/>
            <person name="Hiller M."/>
            <person name="Vernes S.C."/>
            <person name="Myers E.W."/>
            <person name="Teeling E.C."/>
        </authorList>
    </citation>
    <scope>NUCLEOTIDE SEQUENCE [LARGE SCALE GENOMIC DNA]</scope>
    <source>
        <strain evidence="2">MPipKuh1</strain>
        <tissue evidence="2">Flight muscle</tissue>
    </source>
</reference>